<dbReference type="EMBL" id="JAME01000020">
    <property type="protein sequence ID" value="ETX28306.1"/>
    <property type="molecule type" value="Genomic_DNA"/>
</dbReference>
<dbReference type="RefSeq" id="WP_043772096.1">
    <property type="nucleotide sequence ID" value="NZ_JAME01000020.1"/>
</dbReference>
<dbReference type="Gene3D" id="3.40.50.300">
    <property type="entry name" value="P-loop containing nucleotide triphosphate hydrolases"/>
    <property type="match status" value="1"/>
</dbReference>
<dbReference type="STRING" id="1449351.RISW2_08395"/>
<dbReference type="PANTHER" id="PTHR36978">
    <property type="entry name" value="P-LOOP CONTAINING NUCLEOTIDE TRIPHOSPHATE HYDROLASE"/>
    <property type="match status" value="1"/>
</dbReference>
<evidence type="ECO:0000313" key="2">
    <source>
        <dbReference type="Proteomes" id="UP000023430"/>
    </source>
</evidence>
<evidence type="ECO:0000313" key="1">
    <source>
        <dbReference type="EMBL" id="ETX28306.1"/>
    </source>
</evidence>
<proteinExistence type="predicted"/>
<dbReference type="eggNOG" id="COG3914">
    <property type="taxonomic scope" value="Bacteria"/>
</dbReference>
<dbReference type="InterPro" id="IPR040632">
    <property type="entry name" value="Sulfotransfer_4"/>
</dbReference>
<accession>X7F877</accession>
<dbReference type="SUPFAM" id="SSF52540">
    <property type="entry name" value="P-loop containing nucleoside triphosphate hydrolases"/>
    <property type="match status" value="1"/>
</dbReference>
<reference evidence="1 2" key="1">
    <citation type="submission" date="2014-01" db="EMBL/GenBank/DDBJ databases">
        <title>Roseivivax isoporae LMG 25204 Genome Sequencing.</title>
        <authorList>
            <person name="Lai Q."/>
            <person name="Li G."/>
            <person name="Shao Z."/>
        </authorList>
    </citation>
    <scope>NUCLEOTIDE SEQUENCE [LARGE SCALE GENOMIC DNA]</scope>
    <source>
        <strain evidence="1 2">LMG 25204</strain>
    </source>
</reference>
<name>X7F877_9RHOB</name>
<dbReference type="InterPro" id="IPR027417">
    <property type="entry name" value="P-loop_NTPase"/>
</dbReference>
<gene>
    <name evidence="1" type="ORF">RISW2_08395</name>
</gene>
<protein>
    <recommendedName>
        <fullName evidence="3">Sulfotransferase family protein</fullName>
    </recommendedName>
</protein>
<dbReference type="Proteomes" id="UP000023430">
    <property type="component" value="Unassembled WGS sequence"/>
</dbReference>
<keyword evidence="2" id="KW-1185">Reference proteome</keyword>
<comment type="caution">
    <text evidence="1">The sequence shown here is derived from an EMBL/GenBank/DDBJ whole genome shotgun (WGS) entry which is preliminary data.</text>
</comment>
<sequence>MTRAVVVNLGLPKTGTTTLARALRRAGYRTADWKIRPRQTPRTELHDAFVARILYEDYFASGDPLARLGGFSAITEMSAMVPPDHVLWPQTDWGLIDAIRRHHPQARFLLSHRAAALTADSMVRWRNLGSQRLPKHGVPGLPAGFGHARGELARWIDAHAAFVRRVFAGDPALLEFDVGDPGAPAAIGAHLGCSLPWWGHANRTAPGAGDGTGAGAACTSTC</sequence>
<dbReference type="Pfam" id="PF17784">
    <property type="entry name" value="Sulfotransfer_4"/>
    <property type="match status" value="1"/>
</dbReference>
<dbReference type="PANTHER" id="PTHR36978:SF4">
    <property type="entry name" value="P-LOOP CONTAINING NUCLEOSIDE TRIPHOSPHATE HYDROLASE PROTEIN"/>
    <property type="match status" value="1"/>
</dbReference>
<dbReference type="AlphaFoldDB" id="X7F877"/>
<organism evidence="1 2">
    <name type="scientific">Roseivivax isoporae LMG 25204</name>
    <dbReference type="NCBI Taxonomy" id="1449351"/>
    <lineage>
        <taxon>Bacteria</taxon>
        <taxon>Pseudomonadati</taxon>
        <taxon>Pseudomonadota</taxon>
        <taxon>Alphaproteobacteria</taxon>
        <taxon>Rhodobacterales</taxon>
        <taxon>Roseobacteraceae</taxon>
        <taxon>Roseivivax</taxon>
    </lineage>
</organism>
<dbReference type="PATRIC" id="fig|1449351.3.peg.2734"/>
<evidence type="ECO:0008006" key="3">
    <source>
        <dbReference type="Google" id="ProtNLM"/>
    </source>
</evidence>